<proteinExistence type="predicted"/>
<dbReference type="STRING" id="1184151.AW736_07075"/>
<keyword evidence="1" id="KW-0472">Membrane</keyword>
<sequence>MSLGDYIGVLLLGLLGGGHCVGMCGVFSVAISAGAPRPLVVVWRQLAYQAGKATAYVLLGVLLLAAGTLAGARDTLSHAQSILGWLAGAVMIAAGLAYALEVRGPAPLARWWRGSAACAALAVLWRSPSLAKSLLAGWVNGFLPCGLSWTALLYLASFGSPTGLVAGAYLFGLATMPGLLAAALLGQRIHAGARRWLVRASGVALVIFGVLTLVRGEPRVHAWFHEHLMPDAGVAGAPHEHHEHHGHQ</sequence>
<dbReference type="AlphaFoldDB" id="A0A178IN99"/>
<dbReference type="PANTHER" id="PTHR42208:SF1">
    <property type="entry name" value="HEAVY METAL TRANSPORTER"/>
    <property type="match status" value="1"/>
</dbReference>
<evidence type="ECO:0000256" key="1">
    <source>
        <dbReference type="SAM" id="Phobius"/>
    </source>
</evidence>
<feature type="transmembrane region" description="Helical" evidence="1">
    <location>
        <begin position="82"/>
        <end position="99"/>
    </location>
</feature>
<feature type="transmembrane region" description="Helical" evidence="1">
    <location>
        <begin position="196"/>
        <end position="214"/>
    </location>
</feature>
<dbReference type="InterPro" id="IPR039447">
    <property type="entry name" value="UreH-like_TM_dom"/>
</dbReference>
<dbReference type="OrthoDB" id="195204at2"/>
<gene>
    <name evidence="3" type="ORF">AW736_07075</name>
</gene>
<feature type="transmembrane region" description="Helical" evidence="1">
    <location>
        <begin position="134"/>
        <end position="156"/>
    </location>
</feature>
<accession>A0A178IN99</accession>
<organism evidence="3 4">
    <name type="scientific">Termitidicoccus mucosus</name>
    <dbReference type="NCBI Taxonomy" id="1184151"/>
    <lineage>
        <taxon>Bacteria</taxon>
        <taxon>Pseudomonadati</taxon>
        <taxon>Verrucomicrobiota</taxon>
        <taxon>Opitutia</taxon>
        <taxon>Opitutales</taxon>
        <taxon>Opitutaceae</taxon>
        <taxon>Termitidicoccus</taxon>
    </lineage>
</organism>
<keyword evidence="1" id="KW-1133">Transmembrane helix</keyword>
<feature type="transmembrane region" description="Helical" evidence="1">
    <location>
        <begin position="53"/>
        <end position="70"/>
    </location>
</feature>
<reference evidence="3 4" key="1">
    <citation type="submission" date="2016-01" db="EMBL/GenBank/DDBJ databases">
        <title>High potential of lignocellulose degradation of a new Verrucomicrobia species.</title>
        <authorList>
            <person name="Wang Y."/>
            <person name="Shi Y."/>
            <person name="Qiu Z."/>
            <person name="Liu S."/>
            <person name="Yang H."/>
        </authorList>
    </citation>
    <scope>NUCLEOTIDE SEQUENCE [LARGE SCALE GENOMIC DNA]</scope>
    <source>
        <strain evidence="3 4">TSB47</strain>
    </source>
</reference>
<dbReference type="Pfam" id="PF13386">
    <property type="entry name" value="DsbD_2"/>
    <property type="match status" value="1"/>
</dbReference>
<evidence type="ECO:0000259" key="2">
    <source>
        <dbReference type="Pfam" id="PF13386"/>
    </source>
</evidence>
<feature type="transmembrane region" description="Helical" evidence="1">
    <location>
        <begin position="7"/>
        <end position="33"/>
    </location>
</feature>
<name>A0A178IN99_9BACT</name>
<dbReference type="PANTHER" id="PTHR42208">
    <property type="entry name" value="HEAVY METAL TRANSPORTER-RELATED"/>
    <property type="match status" value="1"/>
</dbReference>
<keyword evidence="4" id="KW-1185">Reference proteome</keyword>
<dbReference type="EMBL" id="LRRQ01000053">
    <property type="protein sequence ID" value="OAM90675.1"/>
    <property type="molecule type" value="Genomic_DNA"/>
</dbReference>
<keyword evidence="1" id="KW-0812">Transmembrane</keyword>
<dbReference type="Proteomes" id="UP000078486">
    <property type="component" value="Unassembled WGS sequence"/>
</dbReference>
<feature type="transmembrane region" description="Helical" evidence="1">
    <location>
        <begin position="162"/>
        <end position="184"/>
    </location>
</feature>
<comment type="caution">
    <text evidence="3">The sequence shown here is derived from an EMBL/GenBank/DDBJ whole genome shotgun (WGS) entry which is preliminary data.</text>
</comment>
<protein>
    <recommendedName>
        <fullName evidence="2">Urease accessory protein UreH-like transmembrane domain-containing protein</fullName>
    </recommendedName>
</protein>
<evidence type="ECO:0000313" key="3">
    <source>
        <dbReference type="EMBL" id="OAM90675.1"/>
    </source>
</evidence>
<feature type="domain" description="Urease accessory protein UreH-like transmembrane" evidence="2">
    <location>
        <begin position="9"/>
        <end position="211"/>
    </location>
</feature>
<dbReference type="RefSeq" id="WP_145928647.1">
    <property type="nucleotide sequence ID" value="NZ_CP109796.1"/>
</dbReference>
<evidence type="ECO:0000313" key="4">
    <source>
        <dbReference type="Proteomes" id="UP000078486"/>
    </source>
</evidence>